<evidence type="ECO:0000256" key="4">
    <source>
        <dbReference type="ARBA" id="ARBA00022553"/>
    </source>
</evidence>
<dbReference type="InterPro" id="IPR038318">
    <property type="entry name" value="KdpD_sf"/>
</dbReference>
<keyword evidence="9" id="KW-0067">ATP-binding</keyword>
<sequence length="512" mass="53973">MPVVPPTIEPAAAHAGWRYGLSLLACGLTAGLALPFYGVLDLSNIVMLFLLTVVLVAVKAGGGPAVMASLVSVVLFDFLFVPPRFSLAVSHAQYLVTFAVMLAVSLLVGHLTAGLRAQATAAAGRERIARALYGLARALAGAMSVEQVAEAVAGFLRDNWGAECVLLLEGDGERLIPAPGTAAHLEPPELVMARTACEAGRGLVFAEGEIPERHFLPMIGATRNRGALVVRMNPTDEPVRPLLEAVAALACTAVERLHFVEVAHSAQVEAVSERLRSSILSALSHDVRTPLTALFGMADSLVVQRPPLPDAARETAVAIRDQVLRVNGMVGNLLDMARLQTGPVSLRREWQPVEEVIGASLKLLEPALAGHPVHIDGLDALPLLEFDAVLLERVFCNLFENAAKYSPPGTPIRLDAVAGLDVVELRVTSGGEGFPPDKLEAVFNLFERGRSETAVAGMGVGLAICRAIVEAHGGSIRASNPPEGGAYVAFTLPRGNPPVIDAEPFATPGERP</sequence>
<keyword evidence="11" id="KW-0902">Two-component regulatory system</keyword>
<comment type="catalytic activity">
    <reaction evidence="1">
        <text>ATP + protein L-histidine = ADP + protein N-phospho-L-histidine.</text>
        <dbReference type="EC" id="2.7.13.3"/>
    </reaction>
</comment>
<dbReference type="RefSeq" id="WP_284188579.1">
    <property type="nucleotide sequence ID" value="NZ_BSPX01000046.1"/>
</dbReference>
<dbReference type="PROSITE" id="PS50109">
    <property type="entry name" value="HIS_KIN"/>
    <property type="match status" value="1"/>
</dbReference>
<keyword evidence="16" id="KW-1185">Reference proteome</keyword>
<evidence type="ECO:0000256" key="1">
    <source>
        <dbReference type="ARBA" id="ARBA00000085"/>
    </source>
</evidence>
<dbReference type="SUPFAM" id="SSF55874">
    <property type="entry name" value="ATPase domain of HSP90 chaperone/DNA topoisomerase II/histidine kinase"/>
    <property type="match status" value="1"/>
</dbReference>
<evidence type="ECO:0000259" key="14">
    <source>
        <dbReference type="PROSITE" id="PS50109"/>
    </source>
</evidence>
<accession>A0ABQ6FCN6</accession>
<keyword evidence="5" id="KW-0808">Transferase</keyword>
<keyword evidence="8" id="KW-0418">Kinase</keyword>
<dbReference type="CDD" id="cd00082">
    <property type="entry name" value="HisKA"/>
    <property type="match status" value="1"/>
</dbReference>
<dbReference type="Proteomes" id="UP001157167">
    <property type="component" value="Unassembled WGS sequence"/>
</dbReference>
<comment type="caution">
    <text evidence="15">The sequence shown here is derived from an EMBL/GenBank/DDBJ whole genome shotgun (WGS) entry which is preliminary data.</text>
</comment>
<dbReference type="InterPro" id="IPR004358">
    <property type="entry name" value="Sig_transdc_His_kin-like_C"/>
</dbReference>
<evidence type="ECO:0000256" key="7">
    <source>
        <dbReference type="ARBA" id="ARBA00022741"/>
    </source>
</evidence>
<evidence type="ECO:0000256" key="8">
    <source>
        <dbReference type="ARBA" id="ARBA00022777"/>
    </source>
</evidence>
<dbReference type="Gene3D" id="1.10.287.130">
    <property type="match status" value="1"/>
</dbReference>
<evidence type="ECO:0000256" key="6">
    <source>
        <dbReference type="ARBA" id="ARBA00022692"/>
    </source>
</evidence>
<dbReference type="InterPro" id="IPR003594">
    <property type="entry name" value="HATPase_dom"/>
</dbReference>
<name>A0ABQ6FCN6_9RHOO</name>
<organism evidence="15 16">
    <name type="scientific">Zoogloea oryzae</name>
    <dbReference type="NCBI Taxonomy" id="310767"/>
    <lineage>
        <taxon>Bacteria</taxon>
        <taxon>Pseudomonadati</taxon>
        <taxon>Pseudomonadota</taxon>
        <taxon>Betaproteobacteria</taxon>
        <taxon>Rhodocyclales</taxon>
        <taxon>Zoogloeaceae</taxon>
        <taxon>Zoogloea</taxon>
    </lineage>
</organism>
<feature type="domain" description="Histidine kinase" evidence="14">
    <location>
        <begin position="282"/>
        <end position="496"/>
    </location>
</feature>
<dbReference type="SMART" id="SM00388">
    <property type="entry name" value="HisKA"/>
    <property type="match status" value="1"/>
</dbReference>
<keyword evidence="6 13" id="KW-0812">Transmembrane</keyword>
<dbReference type="Pfam" id="PF00512">
    <property type="entry name" value="HisKA"/>
    <property type="match status" value="1"/>
</dbReference>
<dbReference type="Gene3D" id="1.20.120.620">
    <property type="entry name" value="Backbone structure of the membrane domain of e. Coli histidine kinase receptor kdpd"/>
    <property type="match status" value="1"/>
</dbReference>
<evidence type="ECO:0000256" key="10">
    <source>
        <dbReference type="ARBA" id="ARBA00022989"/>
    </source>
</evidence>
<dbReference type="InterPro" id="IPR036890">
    <property type="entry name" value="HATPase_C_sf"/>
</dbReference>
<evidence type="ECO:0000256" key="11">
    <source>
        <dbReference type="ARBA" id="ARBA00023012"/>
    </source>
</evidence>
<dbReference type="InterPro" id="IPR052023">
    <property type="entry name" value="Histidine_kinase_KdpD"/>
</dbReference>
<keyword evidence="10 13" id="KW-1133">Transmembrane helix</keyword>
<proteinExistence type="predicted"/>
<dbReference type="Pfam" id="PF02518">
    <property type="entry name" value="HATPase_c"/>
    <property type="match status" value="1"/>
</dbReference>
<dbReference type="EMBL" id="BSPX01000046">
    <property type="protein sequence ID" value="GLT23373.1"/>
    <property type="molecule type" value="Genomic_DNA"/>
</dbReference>
<dbReference type="PANTHER" id="PTHR45569:SF1">
    <property type="entry name" value="SENSOR PROTEIN KDPD"/>
    <property type="match status" value="1"/>
</dbReference>
<gene>
    <name evidence="15" type="ORF">GCM10007933_28390</name>
</gene>
<dbReference type="PANTHER" id="PTHR45569">
    <property type="entry name" value="SENSOR PROTEIN KDPD"/>
    <property type="match status" value="1"/>
</dbReference>
<keyword evidence="7" id="KW-0547">Nucleotide-binding</keyword>
<comment type="subcellular location">
    <subcellularLocation>
        <location evidence="2">Membrane</location>
        <topology evidence="2">Multi-pass membrane protein</topology>
    </subcellularLocation>
</comment>
<keyword evidence="4" id="KW-0597">Phosphoprotein</keyword>
<dbReference type="SMART" id="SM00387">
    <property type="entry name" value="HATPase_c"/>
    <property type="match status" value="1"/>
</dbReference>
<evidence type="ECO:0000256" key="2">
    <source>
        <dbReference type="ARBA" id="ARBA00004141"/>
    </source>
</evidence>
<dbReference type="PRINTS" id="PR00344">
    <property type="entry name" value="BCTRLSENSOR"/>
</dbReference>
<dbReference type="EC" id="2.7.13.3" evidence="3"/>
<dbReference type="InterPro" id="IPR029016">
    <property type="entry name" value="GAF-like_dom_sf"/>
</dbReference>
<dbReference type="Pfam" id="PF13493">
    <property type="entry name" value="DUF4118"/>
    <property type="match status" value="1"/>
</dbReference>
<dbReference type="InterPro" id="IPR005467">
    <property type="entry name" value="His_kinase_dom"/>
</dbReference>
<evidence type="ECO:0000313" key="15">
    <source>
        <dbReference type="EMBL" id="GLT23373.1"/>
    </source>
</evidence>
<evidence type="ECO:0000256" key="3">
    <source>
        <dbReference type="ARBA" id="ARBA00012438"/>
    </source>
</evidence>
<protein>
    <recommendedName>
        <fullName evidence="3">histidine kinase</fullName>
        <ecNumber evidence="3">2.7.13.3</ecNumber>
    </recommendedName>
</protein>
<evidence type="ECO:0000313" key="16">
    <source>
        <dbReference type="Proteomes" id="UP001157167"/>
    </source>
</evidence>
<evidence type="ECO:0000256" key="9">
    <source>
        <dbReference type="ARBA" id="ARBA00022840"/>
    </source>
</evidence>
<dbReference type="InterPro" id="IPR025201">
    <property type="entry name" value="KdpD_TM"/>
</dbReference>
<dbReference type="InterPro" id="IPR036097">
    <property type="entry name" value="HisK_dim/P_sf"/>
</dbReference>
<keyword evidence="12 13" id="KW-0472">Membrane</keyword>
<feature type="transmembrane region" description="Helical" evidence="13">
    <location>
        <begin position="92"/>
        <end position="115"/>
    </location>
</feature>
<feature type="transmembrane region" description="Helical" evidence="13">
    <location>
        <begin position="20"/>
        <end position="40"/>
    </location>
</feature>
<dbReference type="Gene3D" id="3.30.450.40">
    <property type="match status" value="1"/>
</dbReference>
<dbReference type="InterPro" id="IPR003661">
    <property type="entry name" value="HisK_dim/P_dom"/>
</dbReference>
<feature type="transmembrane region" description="Helical" evidence="13">
    <location>
        <begin position="47"/>
        <end position="80"/>
    </location>
</feature>
<dbReference type="SUPFAM" id="SSF47384">
    <property type="entry name" value="Homodimeric domain of signal transducing histidine kinase"/>
    <property type="match status" value="1"/>
</dbReference>
<dbReference type="Gene3D" id="3.30.565.10">
    <property type="entry name" value="Histidine kinase-like ATPase, C-terminal domain"/>
    <property type="match status" value="1"/>
</dbReference>
<evidence type="ECO:0000256" key="13">
    <source>
        <dbReference type="SAM" id="Phobius"/>
    </source>
</evidence>
<evidence type="ECO:0000256" key="12">
    <source>
        <dbReference type="ARBA" id="ARBA00023136"/>
    </source>
</evidence>
<evidence type="ECO:0000256" key="5">
    <source>
        <dbReference type="ARBA" id="ARBA00022679"/>
    </source>
</evidence>
<reference evidence="16" key="1">
    <citation type="journal article" date="2019" name="Int. J. Syst. Evol. Microbiol.">
        <title>The Global Catalogue of Microorganisms (GCM) 10K type strain sequencing project: providing services to taxonomists for standard genome sequencing and annotation.</title>
        <authorList>
            <consortium name="The Broad Institute Genomics Platform"/>
            <consortium name="The Broad Institute Genome Sequencing Center for Infectious Disease"/>
            <person name="Wu L."/>
            <person name="Ma J."/>
        </authorList>
    </citation>
    <scope>NUCLEOTIDE SEQUENCE [LARGE SCALE GENOMIC DNA]</scope>
    <source>
        <strain evidence="16">NBRC 102407</strain>
    </source>
</reference>